<protein>
    <submittedName>
        <fullName evidence="1">Uncharacterized protein</fullName>
    </submittedName>
</protein>
<proteinExistence type="predicted"/>
<evidence type="ECO:0000313" key="2">
    <source>
        <dbReference type="Proteomes" id="UP001152484"/>
    </source>
</evidence>
<dbReference type="PANTHER" id="PTHR11439">
    <property type="entry name" value="GAG-POL-RELATED RETROTRANSPOSON"/>
    <property type="match status" value="1"/>
</dbReference>
<dbReference type="SUPFAM" id="SSF56672">
    <property type="entry name" value="DNA/RNA polymerases"/>
    <property type="match status" value="1"/>
</dbReference>
<keyword evidence="2" id="KW-1185">Reference proteome</keyword>
<reference evidence="1" key="1">
    <citation type="submission" date="2022-07" db="EMBL/GenBank/DDBJ databases">
        <authorList>
            <person name="Macas J."/>
            <person name="Novak P."/>
            <person name="Neumann P."/>
        </authorList>
    </citation>
    <scope>NUCLEOTIDE SEQUENCE</scope>
</reference>
<dbReference type="OrthoDB" id="780992at2759"/>
<name>A0A9P0YXK5_CUSEU</name>
<sequence length="179" mass="20204">MGTIDHGLWLQTSAHPIRILAYSDADWAGYPDSSRSTTGFAIFLGHNHVSWKSKKQPTVSKSSTDAEYRTIAYTVQDTLHIRSVLFELGLPVRDPVRLLCDNISASYLTANPVQHARSKHIHIDYHFVRERVVHGDVVVQYVPTHLELADIFTKSLSSQQFHFLKDNLRVVSPAQLEGV</sequence>
<dbReference type="PANTHER" id="PTHR11439:SF449">
    <property type="entry name" value="REVERSE TRANSCRIPTASE TY1_COPIA-TYPE DOMAIN-CONTAINING PROTEIN"/>
    <property type="match status" value="1"/>
</dbReference>
<dbReference type="CDD" id="cd09272">
    <property type="entry name" value="RNase_HI_RT_Ty1"/>
    <property type="match status" value="1"/>
</dbReference>
<dbReference type="Proteomes" id="UP001152484">
    <property type="component" value="Unassembled WGS sequence"/>
</dbReference>
<dbReference type="AlphaFoldDB" id="A0A9P0YXK5"/>
<organism evidence="1 2">
    <name type="scientific">Cuscuta europaea</name>
    <name type="common">European dodder</name>
    <dbReference type="NCBI Taxonomy" id="41803"/>
    <lineage>
        <taxon>Eukaryota</taxon>
        <taxon>Viridiplantae</taxon>
        <taxon>Streptophyta</taxon>
        <taxon>Embryophyta</taxon>
        <taxon>Tracheophyta</taxon>
        <taxon>Spermatophyta</taxon>
        <taxon>Magnoliopsida</taxon>
        <taxon>eudicotyledons</taxon>
        <taxon>Gunneridae</taxon>
        <taxon>Pentapetalae</taxon>
        <taxon>asterids</taxon>
        <taxon>lamiids</taxon>
        <taxon>Solanales</taxon>
        <taxon>Convolvulaceae</taxon>
        <taxon>Cuscuteae</taxon>
        <taxon>Cuscuta</taxon>
        <taxon>Cuscuta subgen. Cuscuta</taxon>
    </lineage>
</organism>
<comment type="caution">
    <text evidence="1">The sequence shown here is derived from an EMBL/GenBank/DDBJ whole genome shotgun (WGS) entry which is preliminary data.</text>
</comment>
<gene>
    <name evidence="1" type="ORF">CEURO_LOCUS6767</name>
</gene>
<dbReference type="EMBL" id="CAMAPE010000010">
    <property type="protein sequence ID" value="CAH9078505.1"/>
    <property type="molecule type" value="Genomic_DNA"/>
</dbReference>
<evidence type="ECO:0000313" key="1">
    <source>
        <dbReference type="EMBL" id="CAH9078505.1"/>
    </source>
</evidence>
<dbReference type="InterPro" id="IPR043502">
    <property type="entry name" value="DNA/RNA_pol_sf"/>
</dbReference>
<accession>A0A9P0YXK5</accession>